<dbReference type="GO" id="GO:0022857">
    <property type="term" value="F:transmembrane transporter activity"/>
    <property type="evidence" value="ECO:0007669"/>
    <property type="project" value="InterPro"/>
</dbReference>
<dbReference type="InterPro" id="IPR036259">
    <property type="entry name" value="MFS_trans_sf"/>
</dbReference>
<dbReference type="EMBL" id="KQ459585">
    <property type="protein sequence ID" value="KPI98329.1"/>
    <property type="molecule type" value="Genomic_DNA"/>
</dbReference>
<feature type="transmembrane region" description="Helical" evidence="6">
    <location>
        <begin position="341"/>
        <end position="363"/>
    </location>
</feature>
<evidence type="ECO:0000256" key="6">
    <source>
        <dbReference type="SAM" id="Phobius"/>
    </source>
</evidence>
<feature type="transmembrane region" description="Helical" evidence="6">
    <location>
        <begin position="160"/>
        <end position="183"/>
    </location>
</feature>
<keyword evidence="3 6" id="KW-1133">Transmembrane helix</keyword>
<accession>A0A194Q007</accession>
<organism evidence="8 9">
    <name type="scientific">Papilio xuthus</name>
    <name type="common">Asian swallowtail butterfly</name>
    <dbReference type="NCBI Taxonomy" id="66420"/>
    <lineage>
        <taxon>Eukaryota</taxon>
        <taxon>Metazoa</taxon>
        <taxon>Ecdysozoa</taxon>
        <taxon>Arthropoda</taxon>
        <taxon>Hexapoda</taxon>
        <taxon>Insecta</taxon>
        <taxon>Pterygota</taxon>
        <taxon>Neoptera</taxon>
        <taxon>Endopterygota</taxon>
        <taxon>Lepidoptera</taxon>
        <taxon>Glossata</taxon>
        <taxon>Ditrysia</taxon>
        <taxon>Papilionoidea</taxon>
        <taxon>Papilionidae</taxon>
        <taxon>Papilioninae</taxon>
        <taxon>Papilio</taxon>
    </lineage>
</organism>
<dbReference type="InterPro" id="IPR050382">
    <property type="entry name" value="MFS_Na/Anion_cotransporter"/>
</dbReference>
<evidence type="ECO:0000259" key="7">
    <source>
        <dbReference type="PROSITE" id="PS50850"/>
    </source>
</evidence>
<name>A0A194Q007_PAPXU</name>
<protein>
    <submittedName>
        <fullName evidence="8">Putative inorganic phosphate cotransporter</fullName>
    </submittedName>
</protein>
<dbReference type="GO" id="GO:0016020">
    <property type="term" value="C:membrane"/>
    <property type="evidence" value="ECO:0007669"/>
    <property type="project" value="UniProtKB-SubCell"/>
</dbReference>
<keyword evidence="9" id="KW-1185">Reference proteome</keyword>
<dbReference type="FunFam" id="1.20.1250.20:FF:000532">
    <property type="entry name" value="SLC (SoLute Carrier) homolog"/>
    <property type="match status" value="1"/>
</dbReference>
<dbReference type="PROSITE" id="PS50850">
    <property type="entry name" value="MFS"/>
    <property type="match status" value="1"/>
</dbReference>
<dbReference type="InterPro" id="IPR020846">
    <property type="entry name" value="MFS_dom"/>
</dbReference>
<dbReference type="SUPFAM" id="SSF103473">
    <property type="entry name" value="MFS general substrate transporter"/>
    <property type="match status" value="1"/>
</dbReference>
<dbReference type="Gene3D" id="1.20.1250.20">
    <property type="entry name" value="MFS general substrate transporter like domains"/>
    <property type="match status" value="2"/>
</dbReference>
<feature type="transmembrane region" description="Helical" evidence="6">
    <location>
        <begin position="481"/>
        <end position="498"/>
    </location>
</feature>
<evidence type="ECO:0000256" key="2">
    <source>
        <dbReference type="ARBA" id="ARBA00022692"/>
    </source>
</evidence>
<dbReference type="GO" id="GO:0006820">
    <property type="term" value="P:monoatomic anion transport"/>
    <property type="evidence" value="ECO:0007669"/>
    <property type="project" value="TreeGrafter"/>
</dbReference>
<keyword evidence="2 6" id="KW-0812">Transmembrane</keyword>
<feature type="region of interest" description="Disordered" evidence="5">
    <location>
        <begin position="1"/>
        <end position="31"/>
    </location>
</feature>
<feature type="transmembrane region" description="Helical" evidence="6">
    <location>
        <begin position="441"/>
        <end position="460"/>
    </location>
</feature>
<feature type="transmembrane region" description="Helical" evidence="6">
    <location>
        <begin position="416"/>
        <end position="435"/>
    </location>
</feature>
<dbReference type="PANTHER" id="PTHR11662">
    <property type="entry name" value="SOLUTE CARRIER FAMILY 17"/>
    <property type="match status" value="1"/>
</dbReference>
<feature type="transmembrane region" description="Helical" evidence="6">
    <location>
        <begin position="133"/>
        <end position="153"/>
    </location>
</feature>
<sequence>MSQECGMSAEKADYTSVPLAEKHEEPPEIKAPPGFGVRHLQALLLFISLSIGFSMRAHLSVTLVAMTAPGARNATCANVGHKLNLTNLSSADISSTLNTEFVEESHVENCVEKGQSQWNIYRTYRWSKPKQEMILFAFFVGYTSMMMPMGLIAQKFGGKLPICAALLVNGLLSVLTPWMPLLLKPLISPVEIPLETDTSGDCAMLQGGWVLVCAGRLLQGMAQAAFFPSVHTLLGKWAPLSERGRLSTYIYTGSQFGTVLAFQVAGAFAGSAALGWPWTFWSCGAASLACCALWHQLGAASPADHPSISAYELAYITKDCNADSGLKKRRTPWKHILTSKAVWGLVATHTGSAVGYLLVLTQIPMYMNKVLGVDIKRNGVYSSLPYISMYLMTLLFGYVSDLVANKKLMSIVNIRRTANSIGMALSGLFLVGFSFVEDTMLAVVAMVLCLGLHSGVHVGFHINHIDLAPNFAGPMMAMSNMIANLSGLAVPVLVSNIVGDDVTNQKKWQILFMMFAALQIVTNLIFVIFAKGTVQEWNFYGEEDEDGKKRERDAMVELKSILAKRKESQKSDKEQ</sequence>
<dbReference type="InterPro" id="IPR011701">
    <property type="entry name" value="MFS"/>
</dbReference>
<dbReference type="PANTHER" id="PTHR11662:SF280">
    <property type="entry name" value="FI21844P1-RELATED"/>
    <property type="match status" value="1"/>
</dbReference>
<dbReference type="AlphaFoldDB" id="A0A194Q007"/>
<evidence type="ECO:0000256" key="3">
    <source>
        <dbReference type="ARBA" id="ARBA00022989"/>
    </source>
</evidence>
<comment type="subcellular location">
    <subcellularLocation>
        <location evidence="1">Membrane</location>
        <topology evidence="1">Multi-pass membrane protein</topology>
    </subcellularLocation>
</comment>
<feature type="transmembrane region" description="Helical" evidence="6">
    <location>
        <begin position="383"/>
        <end position="404"/>
    </location>
</feature>
<evidence type="ECO:0000256" key="1">
    <source>
        <dbReference type="ARBA" id="ARBA00004141"/>
    </source>
</evidence>
<keyword evidence="4 6" id="KW-0472">Membrane</keyword>
<dbReference type="Proteomes" id="UP000053268">
    <property type="component" value="Unassembled WGS sequence"/>
</dbReference>
<dbReference type="STRING" id="66420.A0A194Q007"/>
<gene>
    <name evidence="8" type="ORF">RR46_09545</name>
</gene>
<feature type="domain" description="Major facilitator superfamily (MFS) profile" evidence="7">
    <location>
        <begin position="84"/>
        <end position="534"/>
    </location>
</feature>
<evidence type="ECO:0000256" key="4">
    <source>
        <dbReference type="ARBA" id="ARBA00023136"/>
    </source>
</evidence>
<feature type="transmembrane region" description="Helical" evidence="6">
    <location>
        <begin position="510"/>
        <end position="530"/>
    </location>
</feature>
<evidence type="ECO:0000313" key="8">
    <source>
        <dbReference type="EMBL" id="KPI98329.1"/>
    </source>
</evidence>
<dbReference type="Pfam" id="PF07690">
    <property type="entry name" value="MFS_1"/>
    <property type="match status" value="1"/>
</dbReference>
<reference evidence="8 9" key="1">
    <citation type="journal article" date="2015" name="Nat. Commun.">
        <title>Outbred genome sequencing and CRISPR/Cas9 gene editing in butterflies.</title>
        <authorList>
            <person name="Li X."/>
            <person name="Fan D."/>
            <person name="Zhang W."/>
            <person name="Liu G."/>
            <person name="Zhang L."/>
            <person name="Zhao L."/>
            <person name="Fang X."/>
            <person name="Chen L."/>
            <person name="Dong Y."/>
            <person name="Chen Y."/>
            <person name="Ding Y."/>
            <person name="Zhao R."/>
            <person name="Feng M."/>
            <person name="Zhu Y."/>
            <person name="Feng Y."/>
            <person name="Jiang X."/>
            <person name="Zhu D."/>
            <person name="Xiang H."/>
            <person name="Feng X."/>
            <person name="Li S."/>
            <person name="Wang J."/>
            <person name="Zhang G."/>
            <person name="Kronforst M.R."/>
            <person name="Wang W."/>
        </authorList>
    </citation>
    <scope>NUCLEOTIDE SEQUENCE [LARGE SCALE GENOMIC DNA]</scope>
    <source>
        <strain evidence="8">Ya'a_city_454_Px</strain>
        <tissue evidence="8">Whole body</tissue>
    </source>
</reference>
<proteinExistence type="predicted"/>
<evidence type="ECO:0000313" key="9">
    <source>
        <dbReference type="Proteomes" id="UP000053268"/>
    </source>
</evidence>
<evidence type="ECO:0000256" key="5">
    <source>
        <dbReference type="SAM" id="MobiDB-lite"/>
    </source>
</evidence>